<evidence type="ECO:0000259" key="3">
    <source>
        <dbReference type="Pfam" id="PF12793"/>
    </source>
</evidence>
<dbReference type="EMBL" id="JMQA01000024">
    <property type="protein sequence ID" value="KFN09134.1"/>
    <property type="molecule type" value="Genomic_DNA"/>
</dbReference>
<protein>
    <submittedName>
        <fullName evidence="4">Bacterial extracellular solute-binding s, 5 Middle family protein</fullName>
    </submittedName>
</protein>
<dbReference type="Pfam" id="PF00496">
    <property type="entry name" value="SBP_bac_5"/>
    <property type="match status" value="1"/>
</dbReference>
<name>A0A090ZCW5_PAEMA</name>
<dbReference type="Gene3D" id="3.40.190.10">
    <property type="entry name" value="Periplasmic binding protein-like II"/>
    <property type="match status" value="1"/>
</dbReference>
<dbReference type="Gene3D" id="3.10.105.10">
    <property type="entry name" value="Dipeptide-binding Protein, Domain 3"/>
    <property type="match status" value="1"/>
</dbReference>
<reference evidence="4 5" key="1">
    <citation type="submission" date="2014-04" db="EMBL/GenBank/DDBJ databases">
        <authorList>
            <person name="Bishop-Lilly K.A."/>
            <person name="Broomall S.M."/>
            <person name="Chain P.S."/>
            <person name="Chertkov O."/>
            <person name="Coyne S.R."/>
            <person name="Daligault H.E."/>
            <person name="Davenport K.W."/>
            <person name="Erkkila T."/>
            <person name="Frey K.G."/>
            <person name="Gibbons H.S."/>
            <person name="Gu W."/>
            <person name="Jaissle J."/>
            <person name="Johnson S.L."/>
            <person name="Koroleva G.I."/>
            <person name="Ladner J.T."/>
            <person name="Lo C.-C."/>
            <person name="Minogue T.D."/>
            <person name="Munk C."/>
            <person name="Palacios G.F."/>
            <person name="Redden C.L."/>
            <person name="Rosenzweig C.N."/>
            <person name="Scholz M.B."/>
            <person name="Teshima H."/>
            <person name="Xu Y."/>
        </authorList>
    </citation>
    <scope>NUCLEOTIDE SEQUENCE [LARGE SCALE GENOMIC DNA]</scope>
    <source>
        <strain evidence="4 5">8244</strain>
    </source>
</reference>
<dbReference type="GO" id="GO:0015833">
    <property type="term" value="P:peptide transport"/>
    <property type="evidence" value="ECO:0007669"/>
    <property type="project" value="TreeGrafter"/>
</dbReference>
<dbReference type="AlphaFoldDB" id="A0A090ZCW5"/>
<dbReference type="SUPFAM" id="SSF53850">
    <property type="entry name" value="Periplasmic binding protein-like II"/>
    <property type="match status" value="1"/>
</dbReference>
<dbReference type="RefSeq" id="WP_036622568.1">
    <property type="nucleotide sequence ID" value="NZ_JAKOBR010000091.1"/>
</dbReference>
<proteinExistence type="predicted"/>
<dbReference type="InterPro" id="IPR039424">
    <property type="entry name" value="SBP_5"/>
</dbReference>
<keyword evidence="1" id="KW-0238">DNA-binding</keyword>
<dbReference type="STRING" id="44252.DJ90_2717"/>
<dbReference type="PANTHER" id="PTHR30290">
    <property type="entry name" value="PERIPLASMIC BINDING COMPONENT OF ABC TRANSPORTER"/>
    <property type="match status" value="1"/>
</dbReference>
<dbReference type="Pfam" id="PF12793">
    <property type="entry name" value="SgrR_N"/>
    <property type="match status" value="1"/>
</dbReference>
<dbReference type="GO" id="GO:0003677">
    <property type="term" value="F:DNA binding"/>
    <property type="evidence" value="ECO:0007669"/>
    <property type="project" value="UniProtKB-KW"/>
</dbReference>
<dbReference type="CDD" id="cd08507">
    <property type="entry name" value="PBP2_SgrR_like"/>
    <property type="match status" value="1"/>
</dbReference>
<dbReference type="PANTHER" id="PTHR30290:SF72">
    <property type="entry name" value="HTH-TYPE TRANSCRIPTIONAL REGULATOR SGRR"/>
    <property type="match status" value="1"/>
</dbReference>
<evidence type="ECO:0000313" key="5">
    <source>
        <dbReference type="Proteomes" id="UP000029278"/>
    </source>
</evidence>
<feature type="domain" description="Solute-binding protein family 5" evidence="2">
    <location>
        <begin position="177"/>
        <end position="478"/>
    </location>
</feature>
<dbReference type="HOGENOM" id="CLU_017028_12_4_9"/>
<dbReference type="GO" id="GO:1904680">
    <property type="term" value="F:peptide transmembrane transporter activity"/>
    <property type="evidence" value="ECO:0007669"/>
    <property type="project" value="TreeGrafter"/>
</dbReference>
<dbReference type="OrthoDB" id="5894719at2"/>
<gene>
    <name evidence="4" type="ORF">DJ90_2717</name>
</gene>
<evidence type="ECO:0000259" key="2">
    <source>
        <dbReference type="Pfam" id="PF00496"/>
    </source>
</evidence>
<keyword evidence="5" id="KW-1185">Reference proteome</keyword>
<dbReference type="InterPro" id="IPR000914">
    <property type="entry name" value="SBP_5_dom"/>
</dbReference>
<sequence>MLTAERYVTLLNHFSGPESTETREVEVALEDLTELFHCTERNVKLIIRKLQEEELIEWHPGRGRGHRSRLVLRIGRPAFLLQLAQTLAQKGEYREAFEFLNQREEDKPVVEQFILWLNEQFGIEQLAAGQSCRDIFRLPVYKKPMTLDPANLFYGFDSHLVRQLFDRLVQFDGTLGEVVPMIAHHWEHNENGDEWTFHLRKGVRFHHGKELTAEDVMFTFGRLKDGSANLWLLATVERMEAPDPRTVKFFLTQPNWLFPRLLCSSCASLLPSDLLGRDEQAFWTQPSGTGPFRLTHWSDSRMELEVNPAYFLGRAYLDGVTLVFLPDNIPNSSRIKWEQIIGGDTRIPDRAGTDWERIEKLCKGCSLINWNRNKKGPQQSLAFRQAVNLIIDRPGMLAHTGKPGYPARSFRPTEDAALGIHRHDPAAARQLLEESGYDGTPIRLIANYLDRDEAEWIRWQCATIGIPVEIRYADKSNMANTADLSQEADCVLSCLVFAEDEVCELECYLMDNSFLRRTMPPELTRWVFGMVSEVLASSSAERRQALLRQIEFRLQEEAQVMFLVHQKLHTYVHPSIRGLAINNLGWMDFKDIWLTSALPAG</sequence>
<comment type="caution">
    <text evidence="4">The sequence shown here is derived from an EMBL/GenBank/DDBJ whole genome shotgun (WGS) entry which is preliminary data.</text>
</comment>
<dbReference type="PATRIC" id="fig|44252.3.peg.2643"/>
<accession>A0A090ZCW5</accession>
<evidence type="ECO:0000256" key="1">
    <source>
        <dbReference type="ARBA" id="ARBA00023125"/>
    </source>
</evidence>
<dbReference type="InterPro" id="IPR025370">
    <property type="entry name" value="SgrR_HTH_N"/>
</dbReference>
<feature type="domain" description="Transcriptional regulator SgrR N-terminal HTH" evidence="3">
    <location>
        <begin position="5"/>
        <end position="106"/>
    </location>
</feature>
<evidence type="ECO:0000313" key="4">
    <source>
        <dbReference type="EMBL" id="KFN09134.1"/>
    </source>
</evidence>
<dbReference type="GeneID" id="77006903"/>
<dbReference type="Proteomes" id="UP000029278">
    <property type="component" value="Unassembled WGS sequence"/>
</dbReference>
<organism evidence="4 5">
    <name type="scientific">Paenibacillus macerans</name>
    <name type="common">Bacillus macerans</name>
    <dbReference type="NCBI Taxonomy" id="44252"/>
    <lineage>
        <taxon>Bacteria</taxon>
        <taxon>Bacillati</taxon>
        <taxon>Bacillota</taxon>
        <taxon>Bacilli</taxon>
        <taxon>Bacillales</taxon>
        <taxon>Paenibacillaceae</taxon>
        <taxon>Paenibacillus</taxon>
    </lineage>
</organism>